<comment type="caution">
    <text evidence="1">The sequence shown here is derived from an EMBL/GenBank/DDBJ whole genome shotgun (WGS) entry which is preliminary data.</text>
</comment>
<name>A0A1E3XEJ4_9BACT</name>
<reference evidence="1 2" key="1">
    <citation type="submission" date="2016-07" db="EMBL/GenBank/DDBJ databases">
        <title>Draft genome of Scalindua rubra, obtained from a brine-seawater interface in the Red Sea, sheds light on salt adaptation in anammox bacteria.</title>
        <authorList>
            <person name="Speth D.R."/>
            <person name="Lagkouvardos I."/>
            <person name="Wang Y."/>
            <person name="Qian P.-Y."/>
            <person name="Dutilh B.E."/>
            <person name="Jetten M.S."/>
        </authorList>
    </citation>
    <scope>NUCLEOTIDE SEQUENCE [LARGE SCALE GENOMIC DNA]</scope>
    <source>
        <strain evidence="1">BSI-1</strain>
    </source>
</reference>
<gene>
    <name evidence="1" type="ORF">SCARUB_00889</name>
</gene>
<dbReference type="AlphaFoldDB" id="A0A1E3XEJ4"/>
<proteinExistence type="predicted"/>
<protein>
    <submittedName>
        <fullName evidence="1">Uncharacterized protein</fullName>
    </submittedName>
</protein>
<dbReference type="Proteomes" id="UP000094056">
    <property type="component" value="Unassembled WGS sequence"/>
</dbReference>
<evidence type="ECO:0000313" key="1">
    <source>
        <dbReference type="EMBL" id="ODS34018.1"/>
    </source>
</evidence>
<organism evidence="1 2">
    <name type="scientific">Candidatus Scalindua rubra</name>
    <dbReference type="NCBI Taxonomy" id="1872076"/>
    <lineage>
        <taxon>Bacteria</taxon>
        <taxon>Pseudomonadati</taxon>
        <taxon>Planctomycetota</taxon>
        <taxon>Candidatus Brocadiia</taxon>
        <taxon>Candidatus Brocadiales</taxon>
        <taxon>Candidatus Scalinduaceae</taxon>
        <taxon>Candidatus Scalindua</taxon>
    </lineage>
</organism>
<sequence>MTESKNLQERIILWKEKNADHTKTGEKVITAGNLMIHTTIGLNADVG</sequence>
<evidence type="ECO:0000313" key="2">
    <source>
        <dbReference type="Proteomes" id="UP000094056"/>
    </source>
</evidence>
<accession>A0A1E3XEJ4</accession>
<dbReference type="EMBL" id="MAYW01000015">
    <property type="protein sequence ID" value="ODS34018.1"/>
    <property type="molecule type" value="Genomic_DNA"/>
</dbReference>